<proteinExistence type="predicted"/>
<dbReference type="InterPro" id="IPR002554">
    <property type="entry name" value="PP2A_B56"/>
</dbReference>
<dbReference type="InterPro" id="IPR016024">
    <property type="entry name" value="ARM-type_fold"/>
</dbReference>
<comment type="caution">
    <text evidence="1">The sequence shown here is derived from an EMBL/GenBank/DDBJ whole genome shotgun (WGS) entry which is preliminary data.</text>
</comment>
<dbReference type="Proteomes" id="UP001470230">
    <property type="component" value="Unassembled WGS sequence"/>
</dbReference>
<evidence type="ECO:0000313" key="1">
    <source>
        <dbReference type="EMBL" id="KAK8894670.1"/>
    </source>
</evidence>
<dbReference type="SUPFAM" id="SSF48371">
    <property type="entry name" value="ARM repeat"/>
    <property type="match status" value="1"/>
</dbReference>
<name>A0ABR2KU59_9EUKA</name>
<dbReference type="EMBL" id="JAPFFF010000003">
    <property type="protein sequence ID" value="KAK8894670.1"/>
    <property type="molecule type" value="Genomic_DNA"/>
</dbReference>
<dbReference type="PANTHER" id="PTHR10257:SF3">
    <property type="entry name" value="SERINE_THREONINE-PROTEIN PHOSPHATASE 2A 56 KDA REGULATORY SUBUNIT GAMMA ISOFORM"/>
    <property type="match status" value="1"/>
</dbReference>
<dbReference type="Gene3D" id="1.25.10.10">
    <property type="entry name" value="Leucine-rich Repeat Variant"/>
    <property type="match status" value="1"/>
</dbReference>
<organism evidence="1 2">
    <name type="scientific">Tritrichomonas musculus</name>
    <dbReference type="NCBI Taxonomy" id="1915356"/>
    <lineage>
        <taxon>Eukaryota</taxon>
        <taxon>Metamonada</taxon>
        <taxon>Parabasalia</taxon>
        <taxon>Tritrichomonadida</taxon>
        <taxon>Tritrichomonadidae</taxon>
        <taxon>Tritrichomonas</taxon>
    </lineage>
</organism>
<gene>
    <name evidence="1" type="ORF">M9Y10_023107</name>
</gene>
<reference evidence="1 2" key="1">
    <citation type="submission" date="2024-04" db="EMBL/GenBank/DDBJ databases">
        <title>Tritrichomonas musculus Genome.</title>
        <authorList>
            <person name="Alves-Ferreira E."/>
            <person name="Grigg M."/>
            <person name="Lorenzi H."/>
            <person name="Galac M."/>
        </authorList>
    </citation>
    <scope>NUCLEOTIDE SEQUENCE [LARGE SCALE GENOMIC DNA]</scope>
    <source>
        <strain evidence="1 2">EAF2021</strain>
    </source>
</reference>
<dbReference type="InterPro" id="IPR011989">
    <property type="entry name" value="ARM-like"/>
</dbReference>
<keyword evidence="2" id="KW-1185">Reference proteome</keyword>
<dbReference type="PANTHER" id="PTHR10257">
    <property type="entry name" value="SERINE/THREONINE PROTEIN PHOSPHATASE 2A PP2A REGULATORY SUBUNIT B"/>
    <property type="match status" value="1"/>
</dbReference>
<evidence type="ECO:0000313" key="2">
    <source>
        <dbReference type="Proteomes" id="UP001470230"/>
    </source>
</evidence>
<sequence length="495" mass="58081">MSLSDFHNELMKLINTSNTKCNLTDKSKDSNDKSTKKKIALTTLLALIASDTSTIKLFNQEELDAYIQMVKNNIYRPIKYVYPKVLFYDELPDLSDPQWPHLELAYLILERIIHCLPNASYFNYDFIHSLYPMLGSPDINERNEIIHVFKEFIFKHNDLCEKINHDLSQIFLMHSETQEKPFEVWTSLQIFLVICKLSVDHNKYDNLIEQSILPLIKDKFSFYFDSYLTDVLSFYAERSSSNAKKVIEQILRFWPKTNIPKMNLYTKFLAQNLSKLSQDDLKCMITPVFKVFSKECNSNNTQLAESSLSIISNPELAKIIEENSDEIHQIMIPSIMNAVTEHWWPGIRDKGTVSIASVINQKSMDYVKDIAVNSVENKKDEDQNSYNDWVKVMNSASANYNDISKYDEKNKLDKEFANCSSSINEEKEDEDDVLYNDNENHYYESSNYKYNDDSSKDNNYNDKSYDKFQSSTINYDDYYRTNNYQDDDIYFYDNL</sequence>
<accession>A0ABR2KU59</accession>
<protein>
    <submittedName>
        <fullName evidence="1">Uncharacterized protein</fullName>
    </submittedName>
</protein>
<dbReference type="Pfam" id="PF01603">
    <property type="entry name" value="B56"/>
    <property type="match status" value="1"/>
</dbReference>